<feature type="domain" description="RNA polymerase sigma factor 70 region 4 type 2" evidence="8">
    <location>
        <begin position="166"/>
        <end position="218"/>
    </location>
</feature>
<evidence type="ECO:0000256" key="6">
    <source>
        <dbReference type="SAM" id="MobiDB-lite"/>
    </source>
</evidence>
<accession>A0A4S8N1G7</accession>
<dbReference type="Proteomes" id="UP000307087">
    <property type="component" value="Unassembled WGS sequence"/>
</dbReference>
<evidence type="ECO:0000256" key="1">
    <source>
        <dbReference type="ARBA" id="ARBA00010641"/>
    </source>
</evidence>
<reference evidence="9 10" key="1">
    <citation type="journal article" date="2009" name="Int. J. Syst. Evol. Microbiol.">
        <title>Nocardioides caeni sp. nov., isolated from wastewater.</title>
        <authorList>
            <person name="Yoon J.H."/>
            <person name="Kang S.J."/>
            <person name="Park S."/>
            <person name="Kim W."/>
            <person name="Oh T.K."/>
        </authorList>
    </citation>
    <scope>NUCLEOTIDE SEQUENCE [LARGE SCALE GENOMIC DNA]</scope>
    <source>
        <strain evidence="9 10">DSM 23134</strain>
    </source>
</reference>
<keyword evidence="3" id="KW-0731">Sigma factor</keyword>
<dbReference type="EMBL" id="STGW01000015">
    <property type="protein sequence ID" value="THV09261.1"/>
    <property type="molecule type" value="Genomic_DNA"/>
</dbReference>
<dbReference type="Gene3D" id="1.10.1740.10">
    <property type="match status" value="1"/>
</dbReference>
<evidence type="ECO:0000313" key="9">
    <source>
        <dbReference type="EMBL" id="THV09261.1"/>
    </source>
</evidence>
<protein>
    <submittedName>
        <fullName evidence="9">SigE family RNA polymerase sigma factor</fullName>
    </submittedName>
</protein>
<dbReference type="GO" id="GO:0003677">
    <property type="term" value="F:DNA binding"/>
    <property type="evidence" value="ECO:0007669"/>
    <property type="project" value="UniProtKB-KW"/>
</dbReference>
<evidence type="ECO:0000256" key="3">
    <source>
        <dbReference type="ARBA" id="ARBA00023082"/>
    </source>
</evidence>
<dbReference type="SUPFAM" id="SSF88659">
    <property type="entry name" value="Sigma3 and sigma4 domains of RNA polymerase sigma factors"/>
    <property type="match status" value="1"/>
</dbReference>
<keyword evidence="2" id="KW-0805">Transcription regulation</keyword>
<dbReference type="PANTHER" id="PTHR43133:SF50">
    <property type="entry name" value="ECF RNA POLYMERASE SIGMA FACTOR SIGM"/>
    <property type="match status" value="1"/>
</dbReference>
<dbReference type="GO" id="GO:0016987">
    <property type="term" value="F:sigma factor activity"/>
    <property type="evidence" value="ECO:0007669"/>
    <property type="project" value="UniProtKB-KW"/>
</dbReference>
<dbReference type="Gene3D" id="1.10.10.10">
    <property type="entry name" value="Winged helix-like DNA-binding domain superfamily/Winged helix DNA-binding domain"/>
    <property type="match status" value="1"/>
</dbReference>
<evidence type="ECO:0000313" key="10">
    <source>
        <dbReference type="Proteomes" id="UP000307087"/>
    </source>
</evidence>
<evidence type="ECO:0000256" key="5">
    <source>
        <dbReference type="ARBA" id="ARBA00023163"/>
    </source>
</evidence>
<dbReference type="AlphaFoldDB" id="A0A4S8N1G7"/>
<proteinExistence type="inferred from homology"/>
<dbReference type="SUPFAM" id="SSF88946">
    <property type="entry name" value="Sigma2 domain of RNA polymerase sigma factors"/>
    <property type="match status" value="1"/>
</dbReference>
<comment type="caution">
    <text evidence="9">The sequence shown here is derived from an EMBL/GenBank/DDBJ whole genome shotgun (WGS) entry which is preliminary data.</text>
</comment>
<comment type="similarity">
    <text evidence="1">Belongs to the sigma-70 factor family. ECF subfamily.</text>
</comment>
<feature type="compositionally biased region" description="Polar residues" evidence="6">
    <location>
        <begin position="20"/>
        <end position="29"/>
    </location>
</feature>
<evidence type="ECO:0000259" key="7">
    <source>
        <dbReference type="Pfam" id="PF04542"/>
    </source>
</evidence>
<dbReference type="GO" id="GO:0006352">
    <property type="term" value="P:DNA-templated transcription initiation"/>
    <property type="evidence" value="ECO:0007669"/>
    <property type="project" value="InterPro"/>
</dbReference>
<feature type="region of interest" description="Disordered" evidence="6">
    <location>
        <begin position="1"/>
        <end position="30"/>
    </location>
</feature>
<evidence type="ECO:0000256" key="4">
    <source>
        <dbReference type="ARBA" id="ARBA00023125"/>
    </source>
</evidence>
<dbReference type="InterPro" id="IPR007627">
    <property type="entry name" value="RNA_pol_sigma70_r2"/>
</dbReference>
<organism evidence="9 10">
    <name type="scientific">Nocardioides caeni</name>
    <dbReference type="NCBI Taxonomy" id="574700"/>
    <lineage>
        <taxon>Bacteria</taxon>
        <taxon>Bacillati</taxon>
        <taxon>Actinomycetota</taxon>
        <taxon>Actinomycetes</taxon>
        <taxon>Propionibacteriales</taxon>
        <taxon>Nocardioidaceae</taxon>
        <taxon>Nocardioides</taxon>
    </lineage>
</organism>
<gene>
    <name evidence="9" type="ORF">E9934_16980</name>
</gene>
<dbReference type="PANTHER" id="PTHR43133">
    <property type="entry name" value="RNA POLYMERASE ECF-TYPE SIGMA FACTO"/>
    <property type="match status" value="1"/>
</dbReference>
<feature type="domain" description="RNA polymerase sigma-70 region 2" evidence="7">
    <location>
        <begin position="72"/>
        <end position="133"/>
    </location>
</feature>
<dbReference type="CDD" id="cd06171">
    <property type="entry name" value="Sigma70_r4"/>
    <property type="match status" value="1"/>
</dbReference>
<evidence type="ECO:0000259" key="8">
    <source>
        <dbReference type="Pfam" id="PF08281"/>
    </source>
</evidence>
<dbReference type="NCBIfam" id="TIGR02937">
    <property type="entry name" value="sigma70-ECF"/>
    <property type="match status" value="1"/>
</dbReference>
<dbReference type="InterPro" id="IPR013249">
    <property type="entry name" value="RNA_pol_sigma70_r4_t2"/>
</dbReference>
<dbReference type="InterPro" id="IPR039425">
    <property type="entry name" value="RNA_pol_sigma-70-like"/>
</dbReference>
<dbReference type="InterPro" id="IPR013325">
    <property type="entry name" value="RNA_pol_sigma_r2"/>
</dbReference>
<sequence length="232" mass="25561">MPVPTSARVPHRSRDARSSLAGSSTTSEKSVVGGWNLRGGWGRRRFSTPRSGELVDPDNEAAYADYVAQAWPSLVRAAVFLGARPHEAEDLAQTTLVRCYTGWDRVSSADNREAYVYRMLLNGLRDVRRTRWWKDRQYDASPLEDQPRATRSGHAGDAAERIAIADAVHRALGSLTKPNRDVVVLRYFVQLSERQTADVLGVPAGTVKSRLSRALAHLAANDHLIDLSGGKS</sequence>
<keyword evidence="4" id="KW-0238">DNA-binding</keyword>
<dbReference type="Pfam" id="PF08281">
    <property type="entry name" value="Sigma70_r4_2"/>
    <property type="match status" value="1"/>
</dbReference>
<dbReference type="InterPro" id="IPR013324">
    <property type="entry name" value="RNA_pol_sigma_r3/r4-like"/>
</dbReference>
<name>A0A4S8N1G7_9ACTN</name>
<dbReference type="Pfam" id="PF04542">
    <property type="entry name" value="Sigma70_r2"/>
    <property type="match status" value="1"/>
</dbReference>
<dbReference type="InterPro" id="IPR036388">
    <property type="entry name" value="WH-like_DNA-bd_sf"/>
</dbReference>
<evidence type="ECO:0000256" key="2">
    <source>
        <dbReference type="ARBA" id="ARBA00023015"/>
    </source>
</evidence>
<keyword evidence="5" id="KW-0804">Transcription</keyword>
<dbReference type="InterPro" id="IPR014284">
    <property type="entry name" value="RNA_pol_sigma-70_dom"/>
</dbReference>
<keyword evidence="10" id="KW-1185">Reference proteome</keyword>
<dbReference type="OrthoDB" id="2046835at2"/>